<evidence type="ECO:0000313" key="2">
    <source>
        <dbReference type="EMBL" id="KDS92807.1"/>
    </source>
</evidence>
<feature type="transmembrane region" description="Helical" evidence="1">
    <location>
        <begin position="179"/>
        <end position="198"/>
    </location>
</feature>
<feature type="transmembrane region" description="Helical" evidence="1">
    <location>
        <begin position="236"/>
        <end position="253"/>
    </location>
</feature>
<name>A0ABR4SJC5_9MICO</name>
<comment type="caution">
    <text evidence="2">The sequence shown here is derived from an EMBL/GenBank/DDBJ whole genome shotgun (WGS) entry which is preliminary data.</text>
</comment>
<dbReference type="RefSeq" id="WP_052127045.1">
    <property type="nucleotide sequence ID" value="NZ_KN323186.1"/>
</dbReference>
<proteinExistence type="predicted"/>
<feature type="transmembrane region" description="Helical" evidence="1">
    <location>
        <begin position="72"/>
        <end position="93"/>
    </location>
</feature>
<feature type="transmembrane region" description="Helical" evidence="1">
    <location>
        <begin position="205"/>
        <end position="230"/>
    </location>
</feature>
<keyword evidence="3" id="KW-1185">Reference proteome</keyword>
<feature type="transmembrane region" description="Helical" evidence="1">
    <location>
        <begin position="105"/>
        <end position="124"/>
    </location>
</feature>
<protein>
    <recommendedName>
        <fullName evidence="4">ABC transporter permease</fullName>
    </recommendedName>
</protein>
<keyword evidence="1" id="KW-0472">Membrane</keyword>
<accession>A0ABR4SJC5</accession>
<gene>
    <name evidence="2" type="ORF">DHOM_09110</name>
</gene>
<reference evidence="2 3" key="1">
    <citation type="submission" date="2014-01" db="EMBL/GenBank/DDBJ databases">
        <title>Draft genome sequence of the multidrug-resistant clinical isolate Dermabacter hominis 1368.</title>
        <authorList>
            <person name="Albersmeier A."/>
            <person name="Bomholt C."/>
            <person name="Glaub A."/>
            <person name="Ruckert C."/>
            <person name="Soriano F."/>
            <person name="Fernandez-Natal I."/>
            <person name="Tauch A."/>
        </authorList>
    </citation>
    <scope>NUCLEOTIDE SEQUENCE [LARGE SCALE GENOMIC DNA]</scope>
    <source>
        <strain evidence="2 3">1368</strain>
    </source>
</reference>
<evidence type="ECO:0008006" key="4">
    <source>
        <dbReference type="Google" id="ProtNLM"/>
    </source>
</evidence>
<feature type="transmembrane region" description="Helical" evidence="1">
    <location>
        <begin position="145"/>
        <end position="167"/>
    </location>
</feature>
<keyword evidence="1" id="KW-0812">Transmembrane</keyword>
<dbReference type="EMBL" id="JDRS01000015">
    <property type="protein sequence ID" value="KDS92807.1"/>
    <property type="molecule type" value="Genomic_DNA"/>
</dbReference>
<evidence type="ECO:0000313" key="3">
    <source>
        <dbReference type="Proteomes" id="UP000030182"/>
    </source>
</evidence>
<evidence type="ECO:0000256" key="1">
    <source>
        <dbReference type="SAM" id="Phobius"/>
    </source>
</evidence>
<sequence>MTEHRSDPGGDDAFREVLRRWESEQGEAPAFDLIRRRIASAPSPMNGPRWSARRSARLAAVLAWAQVRVVPWLIFPVALVTVTMAIFAARFFWVTQGGSAGDTGFASVMLAGIAVTVTMALSSAKPDAIALTTPLGPQVVVLARIALVLVVDALTGLAASGLVSTWGYTSGLPEVVASWLIPVALVAGAATFASIWVAPWAGIAAGLVLIPMAAPVSEAMFFFGLSGVLWNALTPLGLLGAGAALLVAAVTTARRAAISGLQSA</sequence>
<dbReference type="Proteomes" id="UP000030182">
    <property type="component" value="Unassembled WGS sequence"/>
</dbReference>
<organism evidence="2 3">
    <name type="scientific">Dermabacter hominis 1368</name>
    <dbReference type="NCBI Taxonomy" id="1450519"/>
    <lineage>
        <taxon>Bacteria</taxon>
        <taxon>Bacillati</taxon>
        <taxon>Actinomycetota</taxon>
        <taxon>Actinomycetes</taxon>
        <taxon>Micrococcales</taxon>
        <taxon>Dermabacteraceae</taxon>
        <taxon>Dermabacter</taxon>
    </lineage>
</organism>
<keyword evidence="1" id="KW-1133">Transmembrane helix</keyword>